<proteinExistence type="predicted"/>
<keyword evidence="3" id="KW-1185">Reference proteome</keyword>
<dbReference type="AlphaFoldDB" id="A0A673BCG8"/>
<dbReference type="GO" id="GO:0003677">
    <property type="term" value="F:DNA binding"/>
    <property type="evidence" value="ECO:0007669"/>
    <property type="project" value="InterPro"/>
</dbReference>
<dbReference type="InParanoid" id="A0A673BCG8"/>
<reference evidence="2" key="1">
    <citation type="submission" date="2019-06" db="EMBL/GenBank/DDBJ databases">
        <authorList>
            <consortium name="Wellcome Sanger Institute Data Sharing"/>
        </authorList>
    </citation>
    <scope>NUCLEOTIDE SEQUENCE [LARGE SCALE GENOMIC DNA]</scope>
</reference>
<evidence type="ECO:0000259" key="1">
    <source>
        <dbReference type="Pfam" id="PF01498"/>
    </source>
</evidence>
<dbReference type="SUPFAM" id="SSF46689">
    <property type="entry name" value="Homeodomain-like"/>
    <property type="match status" value="1"/>
</dbReference>
<dbReference type="GO" id="GO:0006313">
    <property type="term" value="P:DNA transposition"/>
    <property type="evidence" value="ECO:0007669"/>
    <property type="project" value="InterPro"/>
</dbReference>
<dbReference type="Proteomes" id="UP000472271">
    <property type="component" value="Chromosome 12"/>
</dbReference>
<reference evidence="2" key="3">
    <citation type="submission" date="2025-09" db="UniProtKB">
        <authorList>
            <consortium name="Ensembl"/>
        </authorList>
    </citation>
    <scope>IDENTIFICATION</scope>
</reference>
<sequence length="142" mass="16172">ILQAGQSSRAVARAFDVNHSTISRLQRKFGNYGTTDDRPRTGRPRVTTAKQDRYIRLLHLRSRSRPATATAAETIGTHHRPVHARTVRNRLRAEGIGPHRPVVGCVLTPLHREARLNWCIKHRGWIPLLGLHKNKVMMLVMK</sequence>
<dbReference type="InterPro" id="IPR002492">
    <property type="entry name" value="Transposase_Tc1-like"/>
</dbReference>
<feature type="domain" description="Transposase Tc1-like" evidence="1">
    <location>
        <begin position="52"/>
        <end position="123"/>
    </location>
</feature>
<evidence type="ECO:0000313" key="3">
    <source>
        <dbReference type="Proteomes" id="UP000472271"/>
    </source>
</evidence>
<name>A0A673BCG8_9TELE</name>
<organism evidence="2 3">
    <name type="scientific">Sphaeramia orbicularis</name>
    <name type="common">orbiculate cardinalfish</name>
    <dbReference type="NCBI Taxonomy" id="375764"/>
    <lineage>
        <taxon>Eukaryota</taxon>
        <taxon>Metazoa</taxon>
        <taxon>Chordata</taxon>
        <taxon>Craniata</taxon>
        <taxon>Vertebrata</taxon>
        <taxon>Euteleostomi</taxon>
        <taxon>Actinopterygii</taxon>
        <taxon>Neopterygii</taxon>
        <taxon>Teleostei</taxon>
        <taxon>Neoteleostei</taxon>
        <taxon>Acanthomorphata</taxon>
        <taxon>Gobiaria</taxon>
        <taxon>Kurtiformes</taxon>
        <taxon>Apogonoidei</taxon>
        <taxon>Apogonidae</taxon>
        <taxon>Apogoninae</taxon>
        <taxon>Sphaeramia</taxon>
    </lineage>
</organism>
<protein>
    <recommendedName>
        <fullName evidence="1">Transposase Tc1-like domain-containing protein</fullName>
    </recommendedName>
</protein>
<dbReference type="Ensembl" id="ENSSORT00005039314.1">
    <property type="protein sequence ID" value="ENSSORP00005038322.1"/>
    <property type="gene ID" value="ENSSORG00005017926.1"/>
</dbReference>
<dbReference type="GO" id="GO:0015074">
    <property type="term" value="P:DNA integration"/>
    <property type="evidence" value="ECO:0007669"/>
    <property type="project" value="InterPro"/>
</dbReference>
<reference evidence="2" key="2">
    <citation type="submission" date="2025-08" db="UniProtKB">
        <authorList>
            <consortium name="Ensembl"/>
        </authorList>
    </citation>
    <scope>IDENTIFICATION</scope>
</reference>
<dbReference type="InterPro" id="IPR009057">
    <property type="entry name" value="Homeodomain-like_sf"/>
</dbReference>
<evidence type="ECO:0000313" key="2">
    <source>
        <dbReference type="Ensembl" id="ENSSORP00005038322.1"/>
    </source>
</evidence>
<dbReference type="Pfam" id="PF01498">
    <property type="entry name" value="HTH_Tnp_Tc3_2"/>
    <property type="match status" value="1"/>
</dbReference>
<accession>A0A673BCG8</accession>